<accession>C7QEN5</accession>
<dbReference type="Pfam" id="PF09084">
    <property type="entry name" value="NMT1"/>
    <property type="match status" value="1"/>
</dbReference>
<evidence type="ECO:0000259" key="1">
    <source>
        <dbReference type="Pfam" id="PF09084"/>
    </source>
</evidence>
<dbReference type="EMBL" id="CP001700">
    <property type="protein sequence ID" value="ACU72805.1"/>
    <property type="molecule type" value="Genomic_DNA"/>
</dbReference>
<dbReference type="InterPro" id="IPR015168">
    <property type="entry name" value="SsuA/THI5"/>
</dbReference>
<dbReference type="InParanoid" id="C7QEN5"/>
<dbReference type="STRING" id="479433.Caci_3919"/>
<dbReference type="AlphaFoldDB" id="C7QEN5"/>
<dbReference type="SUPFAM" id="SSF53850">
    <property type="entry name" value="Periplasmic binding protein-like II"/>
    <property type="match status" value="1"/>
</dbReference>
<feature type="domain" description="SsuA/THI5-like" evidence="1">
    <location>
        <begin position="58"/>
        <end position="138"/>
    </location>
</feature>
<dbReference type="OrthoDB" id="3805543at2"/>
<dbReference type="KEGG" id="cai:Caci_3919"/>
<reference evidence="2 3" key="1">
    <citation type="journal article" date="2009" name="Stand. Genomic Sci.">
        <title>Complete genome sequence of Catenulispora acidiphila type strain (ID 139908).</title>
        <authorList>
            <person name="Copeland A."/>
            <person name="Lapidus A."/>
            <person name="Glavina Del Rio T."/>
            <person name="Nolan M."/>
            <person name="Lucas S."/>
            <person name="Chen F."/>
            <person name="Tice H."/>
            <person name="Cheng J.F."/>
            <person name="Bruce D."/>
            <person name="Goodwin L."/>
            <person name="Pitluck S."/>
            <person name="Mikhailova N."/>
            <person name="Pati A."/>
            <person name="Ivanova N."/>
            <person name="Mavromatis K."/>
            <person name="Chen A."/>
            <person name="Palaniappan K."/>
            <person name="Chain P."/>
            <person name="Land M."/>
            <person name="Hauser L."/>
            <person name="Chang Y.J."/>
            <person name="Jeffries C.D."/>
            <person name="Chertkov O."/>
            <person name="Brettin T."/>
            <person name="Detter J.C."/>
            <person name="Han C."/>
            <person name="Ali Z."/>
            <person name="Tindall B.J."/>
            <person name="Goker M."/>
            <person name="Bristow J."/>
            <person name="Eisen J.A."/>
            <person name="Markowitz V."/>
            <person name="Hugenholtz P."/>
            <person name="Kyrpides N.C."/>
            <person name="Klenk H.P."/>
        </authorList>
    </citation>
    <scope>NUCLEOTIDE SEQUENCE [LARGE SCALE GENOMIC DNA]</scope>
    <source>
        <strain evidence="3">DSM 44928 / JCM 14897 / NBRC 102108 / NRRL B-24433 / ID139908</strain>
    </source>
</reference>
<gene>
    <name evidence="2" type="ordered locus">Caci_3919</name>
</gene>
<name>C7QEN5_CATAD</name>
<keyword evidence="3" id="KW-1185">Reference proteome</keyword>
<protein>
    <recommendedName>
        <fullName evidence="1">SsuA/THI5-like domain-containing protein</fullName>
    </recommendedName>
</protein>
<dbReference type="RefSeq" id="WP_015792534.1">
    <property type="nucleotide sequence ID" value="NC_013131.1"/>
</dbReference>
<dbReference type="eggNOG" id="COG0715">
    <property type="taxonomic scope" value="Bacteria"/>
</dbReference>
<organism evidence="2 3">
    <name type="scientific">Catenulispora acidiphila (strain DSM 44928 / JCM 14897 / NBRC 102108 / NRRL B-24433 / ID139908)</name>
    <dbReference type="NCBI Taxonomy" id="479433"/>
    <lineage>
        <taxon>Bacteria</taxon>
        <taxon>Bacillati</taxon>
        <taxon>Actinomycetota</taxon>
        <taxon>Actinomycetes</taxon>
        <taxon>Catenulisporales</taxon>
        <taxon>Catenulisporaceae</taxon>
        <taxon>Catenulispora</taxon>
    </lineage>
</organism>
<evidence type="ECO:0000313" key="2">
    <source>
        <dbReference type="EMBL" id="ACU72805.1"/>
    </source>
</evidence>
<evidence type="ECO:0000313" key="3">
    <source>
        <dbReference type="Proteomes" id="UP000000851"/>
    </source>
</evidence>
<sequence length="334" mass="36178">MQKLRTAFGDYPHVRALLDGAAPVAGYEIEEVKVEPIIGAYRRMIRDLEFDVCELAPVSYLMALQEGVPLTAVPVFLNRRFHHGDIQCAARSGVRVPRDLEGRRVGVRAYTVSTGVWVRGVLQEDYGVDIDKITWVVDDDDHIEGYAPANVERVTDGRSLGELLRAGEIDAAFTGNAGTGRAGAPKVGWTAAASAQTGPAAEGADRAEGPYPLFPDAEALGADWYLRTGIYPLHSVIALRSELVDRDPSLPTALYSALADSKSRQAAADPEWSAVPRLARQARQIGGDPVPYGVDANWTSLEAVVRFGRDQGLLGAHFPTSPRRLFARGDYPDA</sequence>
<dbReference type="HOGENOM" id="CLU_072759_0_0_11"/>
<dbReference type="Gene3D" id="3.40.190.10">
    <property type="entry name" value="Periplasmic binding protein-like II"/>
    <property type="match status" value="1"/>
</dbReference>
<dbReference type="Proteomes" id="UP000000851">
    <property type="component" value="Chromosome"/>
</dbReference>
<proteinExistence type="predicted"/>